<evidence type="ECO:0000256" key="1">
    <source>
        <dbReference type="ARBA" id="ARBA00022723"/>
    </source>
</evidence>
<feature type="domain" description="RING-type" evidence="6">
    <location>
        <begin position="224"/>
        <end position="262"/>
    </location>
</feature>
<dbReference type="Gene3D" id="4.10.1000.10">
    <property type="entry name" value="Zinc finger, CCCH-type"/>
    <property type="match status" value="1"/>
</dbReference>
<feature type="domain" description="C3H1-type" evidence="7">
    <location>
        <begin position="157"/>
        <end position="185"/>
    </location>
</feature>
<reference evidence="8" key="1">
    <citation type="submission" date="2023-03" db="EMBL/GenBank/DDBJ databases">
        <authorList>
            <person name="Steffen K."/>
            <person name="Cardenas P."/>
        </authorList>
    </citation>
    <scope>NUCLEOTIDE SEQUENCE</scope>
</reference>
<feature type="zinc finger region" description="C3H1-type" evidence="4">
    <location>
        <begin position="157"/>
        <end position="185"/>
    </location>
</feature>
<dbReference type="Pfam" id="PF00642">
    <property type="entry name" value="zf-CCCH"/>
    <property type="match status" value="1"/>
</dbReference>
<evidence type="ECO:0000313" key="9">
    <source>
        <dbReference type="Proteomes" id="UP001174909"/>
    </source>
</evidence>
<dbReference type="InterPro" id="IPR036855">
    <property type="entry name" value="Znf_CCCH_sf"/>
</dbReference>
<keyword evidence="2 4" id="KW-0863">Zinc-finger</keyword>
<dbReference type="SUPFAM" id="SSF57850">
    <property type="entry name" value="RING/U-box"/>
    <property type="match status" value="1"/>
</dbReference>
<evidence type="ECO:0000256" key="3">
    <source>
        <dbReference type="ARBA" id="ARBA00022833"/>
    </source>
</evidence>
<dbReference type="PANTHER" id="PTHR12930:SF0">
    <property type="entry name" value="RING FINGER PROTEIN 113B"/>
    <property type="match status" value="1"/>
</dbReference>
<comment type="caution">
    <text evidence="8">The sequence shown here is derived from an EMBL/GenBank/DDBJ whole genome shotgun (WGS) entry which is preliminary data.</text>
</comment>
<dbReference type="AlphaFoldDB" id="A0AA35SVN0"/>
<keyword evidence="9" id="KW-1185">Reference proteome</keyword>
<protein>
    <submittedName>
        <fullName evidence="8">E3 ubiquitin-protein ligase RNF113A</fullName>
    </submittedName>
</protein>
<evidence type="ECO:0000256" key="4">
    <source>
        <dbReference type="PROSITE-ProRule" id="PRU00723"/>
    </source>
</evidence>
<dbReference type="PROSITE" id="PS50089">
    <property type="entry name" value="ZF_RING_2"/>
    <property type="match status" value="1"/>
</dbReference>
<dbReference type="GO" id="GO:0034247">
    <property type="term" value="P:snoRNA splicing"/>
    <property type="evidence" value="ECO:0007669"/>
    <property type="project" value="TreeGrafter"/>
</dbReference>
<dbReference type="InterPro" id="IPR013083">
    <property type="entry name" value="Znf_RING/FYVE/PHD"/>
</dbReference>
<evidence type="ECO:0000259" key="6">
    <source>
        <dbReference type="PROSITE" id="PS50089"/>
    </source>
</evidence>
<dbReference type="Pfam" id="PF13923">
    <property type="entry name" value="zf-C3HC4_2"/>
    <property type="match status" value="1"/>
</dbReference>
<dbReference type="SUPFAM" id="SSF90229">
    <property type="entry name" value="CCCH zinc finger"/>
    <property type="match status" value="1"/>
</dbReference>
<keyword evidence="1 4" id="KW-0479">Metal-binding</keyword>
<evidence type="ECO:0000313" key="8">
    <source>
        <dbReference type="EMBL" id="CAI8036183.1"/>
    </source>
</evidence>
<accession>A0AA35SVN0</accession>
<feature type="compositionally biased region" description="Basic and acidic residues" evidence="5">
    <location>
        <begin position="107"/>
        <end position="123"/>
    </location>
</feature>
<feature type="region of interest" description="Disordered" evidence="5">
    <location>
        <begin position="1"/>
        <end position="123"/>
    </location>
</feature>
<dbReference type="GO" id="GO:0008270">
    <property type="term" value="F:zinc ion binding"/>
    <property type="evidence" value="ECO:0007669"/>
    <property type="project" value="UniProtKB-KW"/>
</dbReference>
<gene>
    <name evidence="8" type="ORF">GBAR_LOCUS20293</name>
</gene>
<dbReference type="Gene3D" id="3.30.40.10">
    <property type="entry name" value="Zinc/RING finger domain, C3HC4 (zinc finger)"/>
    <property type="match status" value="1"/>
</dbReference>
<name>A0AA35SVN0_GEOBA</name>
<dbReference type="Proteomes" id="UP001174909">
    <property type="component" value="Unassembled WGS sequence"/>
</dbReference>
<dbReference type="CDD" id="cd16539">
    <property type="entry name" value="RING-HC_RNF113A_B"/>
    <property type="match status" value="1"/>
</dbReference>
<dbReference type="SMART" id="SM00184">
    <property type="entry name" value="RING"/>
    <property type="match status" value="1"/>
</dbReference>
<dbReference type="GO" id="GO:0005684">
    <property type="term" value="C:U2-type spliceosomal complex"/>
    <property type="evidence" value="ECO:0007669"/>
    <property type="project" value="TreeGrafter"/>
</dbReference>
<sequence length="296" mass="33848">MADSEEGVNQAGDEGVKEGSSGGVKPCMFKKSARRGVARKRKMEQSSEDESSDEESVVVRKEKKAVHRQLYQKTNTKSKNKPQGGGEEEEEEGEGKGESRVTMSYQSKREVASESRDTRATVDIDAEAEVRERKEEKAKKYGPIRAPAYLRSTVRWDYQPDICKDYKETGYCGFGDSCKFLHDRGDYKSGWQLDREFEENQGKTEDMKQYEISSDEEEQLPFACYICREFFNNPVVTRCKHYFCESCALKNYRKTTRCAVCSQQTGGVFNPAKDLTARIKIAEEERRKEAENVPDD</sequence>
<organism evidence="8 9">
    <name type="scientific">Geodia barretti</name>
    <name type="common">Barrett's horny sponge</name>
    <dbReference type="NCBI Taxonomy" id="519541"/>
    <lineage>
        <taxon>Eukaryota</taxon>
        <taxon>Metazoa</taxon>
        <taxon>Porifera</taxon>
        <taxon>Demospongiae</taxon>
        <taxon>Heteroscleromorpha</taxon>
        <taxon>Tetractinellida</taxon>
        <taxon>Astrophorina</taxon>
        <taxon>Geodiidae</taxon>
        <taxon>Geodia</taxon>
    </lineage>
</organism>
<dbReference type="PROSITE" id="PS50103">
    <property type="entry name" value="ZF_C3H1"/>
    <property type="match status" value="1"/>
</dbReference>
<dbReference type="InterPro" id="IPR017907">
    <property type="entry name" value="Znf_RING_CS"/>
</dbReference>
<feature type="compositionally biased region" description="Basic residues" evidence="5">
    <location>
        <begin position="31"/>
        <end position="42"/>
    </location>
</feature>
<evidence type="ECO:0000256" key="2">
    <source>
        <dbReference type="ARBA" id="ARBA00022771"/>
    </source>
</evidence>
<keyword evidence="3 4" id="KW-0862">Zinc</keyword>
<proteinExistence type="predicted"/>
<dbReference type="PROSITE" id="PS00518">
    <property type="entry name" value="ZF_RING_1"/>
    <property type="match status" value="1"/>
</dbReference>
<dbReference type="InterPro" id="IPR039971">
    <property type="entry name" value="CWC24-like"/>
</dbReference>
<dbReference type="InterPro" id="IPR000571">
    <property type="entry name" value="Znf_CCCH"/>
</dbReference>
<evidence type="ECO:0000256" key="5">
    <source>
        <dbReference type="SAM" id="MobiDB-lite"/>
    </source>
</evidence>
<evidence type="ECO:0000259" key="7">
    <source>
        <dbReference type="PROSITE" id="PS50103"/>
    </source>
</evidence>
<feature type="compositionally biased region" description="Acidic residues" evidence="5">
    <location>
        <begin position="46"/>
        <end position="56"/>
    </location>
</feature>
<dbReference type="FunFam" id="3.30.40.10:FF:000045">
    <property type="entry name" value="RING finger protein 113A"/>
    <property type="match status" value="1"/>
</dbReference>
<dbReference type="InterPro" id="IPR001841">
    <property type="entry name" value="Znf_RING"/>
</dbReference>
<dbReference type="PANTHER" id="PTHR12930">
    <property type="entry name" value="ZINC FINGER PROTEIN 183"/>
    <property type="match status" value="1"/>
</dbReference>
<dbReference type="EMBL" id="CASHTH010002848">
    <property type="protein sequence ID" value="CAI8036183.1"/>
    <property type="molecule type" value="Genomic_DNA"/>
</dbReference>
<dbReference type="SMART" id="SM00356">
    <property type="entry name" value="ZnF_C3H1"/>
    <property type="match status" value="1"/>
</dbReference>